<evidence type="ECO:0000259" key="1">
    <source>
        <dbReference type="SMART" id="SM00332"/>
    </source>
</evidence>
<proteinExistence type="predicted"/>
<dbReference type="SUPFAM" id="SSF81606">
    <property type="entry name" value="PP2C-like"/>
    <property type="match status" value="1"/>
</dbReference>
<protein>
    <recommendedName>
        <fullName evidence="1">PPM-type phosphatase domain-containing protein</fullName>
    </recommendedName>
</protein>
<dbReference type="EMBL" id="JAUYVO010000003">
    <property type="protein sequence ID" value="MDP2522001.1"/>
    <property type="molecule type" value="Genomic_DNA"/>
</dbReference>
<dbReference type="RefSeq" id="WP_305450344.1">
    <property type="nucleotide sequence ID" value="NZ_JAUYVO010000003.1"/>
</dbReference>
<sequence>MSSRAISLSIKGADQDVNQDYLGHCIAGETKEFWVIADGSTNAKKSGAFVKKFCDGLRKNWLDLPAPITGDDMLCLMRTIHRTMQRDFICAKGSFLLLVIESEMQHCFHLGDCRIGIIEQGNIIWKTYPHSLAYTIDGADEERLRKDPDRHTLYKSLMGKRFSEPAYETLHLDLSKPFILASDGFWCQDSVQLPHLLTEDSVSSYIQSLKLSDDCTVLIRKGSF</sequence>
<dbReference type="Gene3D" id="3.60.40.10">
    <property type="entry name" value="PPM-type phosphatase domain"/>
    <property type="match status" value="1"/>
</dbReference>
<dbReference type="Proteomes" id="UP001177341">
    <property type="component" value="Unassembled WGS sequence"/>
</dbReference>
<dbReference type="InterPro" id="IPR001932">
    <property type="entry name" value="PPM-type_phosphatase-like_dom"/>
</dbReference>
<feature type="domain" description="PPM-type phosphatase" evidence="1">
    <location>
        <begin position="1"/>
        <end position="220"/>
    </location>
</feature>
<keyword evidence="3" id="KW-1185">Reference proteome</keyword>
<accession>A0ABT9ESN1</accession>
<comment type="caution">
    <text evidence="2">The sequence shown here is derived from an EMBL/GenBank/DDBJ whole genome shotgun (WGS) entry which is preliminary data.</text>
</comment>
<evidence type="ECO:0000313" key="2">
    <source>
        <dbReference type="EMBL" id="MDP2522001.1"/>
    </source>
</evidence>
<organism evidence="2 3">
    <name type="scientific">Neptunomonas phycophila</name>
    <dbReference type="NCBI Taxonomy" id="1572645"/>
    <lineage>
        <taxon>Bacteria</taxon>
        <taxon>Pseudomonadati</taxon>
        <taxon>Pseudomonadota</taxon>
        <taxon>Gammaproteobacteria</taxon>
        <taxon>Oceanospirillales</taxon>
        <taxon>Oceanospirillaceae</taxon>
        <taxon>Neptunomonas</taxon>
    </lineage>
</organism>
<reference evidence="2" key="1">
    <citation type="submission" date="2023-07" db="EMBL/GenBank/DDBJ databases">
        <title>Genome content predicts the carbon catabolic preferences of heterotrophic bacteria.</title>
        <authorList>
            <person name="Gralka M."/>
        </authorList>
    </citation>
    <scope>NUCLEOTIDE SEQUENCE</scope>
    <source>
        <strain evidence="2">5G01</strain>
    </source>
</reference>
<evidence type="ECO:0000313" key="3">
    <source>
        <dbReference type="Proteomes" id="UP001177341"/>
    </source>
</evidence>
<name>A0ABT9ESN1_9GAMM</name>
<dbReference type="InterPro" id="IPR036457">
    <property type="entry name" value="PPM-type-like_dom_sf"/>
</dbReference>
<dbReference type="SMART" id="SM00332">
    <property type="entry name" value="PP2Cc"/>
    <property type="match status" value="1"/>
</dbReference>
<gene>
    <name evidence="2" type="ORF">Q8W30_05395</name>
</gene>